<dbReference type="SUPFAM" id="SSF53697">
    <property type="entry name" value="SIS domain"/>
    <property type="match status" value="1"/>
</dbReference>
<evidence type="ECO:0000259" key="4">
    <source>
        <dbReference type="PROSITE" id="PS51071"/>
    </source>
</evidence>
<evidence type="ECO:0000313" key="8">
    <source>
        <dbReference type="EMBL" id="PEG32422.1"/>
    </source>
</evidence>
<dbReference type="Pfam" id="PF01418">
    <property type="entry name" value="HTH_6"/>
    <property type="match status" value="1"/>
</dbReference>
<proteinExistence type="predicted"/>
<dbReference type="InterPro" id="IPR035472">
    <property type="entry name" value="RpiR-like_SIS"/>
</dbReference>
<dbReference type="Gene3D" id="1.10.10.10">
    <property type="entry name" value="Winged helix-like DNA-binding domain superfamily/Winged helix DNA-binding domain"/>
    <property type="match status" value="1"/>
</dbReference>
<evidence type="ECO:0000313" key="7">
    <source>
        <dbReference type="EMBL" id="CAI3594675.1"/>
    </source>
</evidence>
<dbReference type="AlphaFoldDB" id="A0A2A7MKS3"/>
<dbReference type="RefSeq" id="WP_058296565.1">
    <property type="nucleotide sequence ID" value="NZ_CAKJVD010000083.1"/>
</dbReference>
<keyword evidence="2" id="KW-0238">DNA-binding</keyword>
<dbReference type="GO" id="GO:0003677">
    <property type="term" value="F:DNA binding"/>
    <property type="evidence" value="ECO:0007669"/>
    <property type="project" value="UniProtKB-KW"/>
</dbReference>
<gene>
    <name evidence="9" type="primary">rpiR_1</name>
    <name evidence="7" type="ORF">CNEO2_20065</name>
    <name evidence="6" type="ORF">CNEO_41454</name>
    <name evidence="9" type="ORF">CNEONATNEC25_03415</name>
    <name evidence="8" type="ORF">CQ394_12240</name>
</gene>
<dbReference type="Proteomes" id="UP001189143">
    <property type="component" value="Unassembled WGS sequence"/>
</dbReference>
<keyword evidence="3" id="KW-0804">Transcription</keyword>
<reference evidence="8 10" key="1">
    <citation type="submission" date="2017-10" db="EMBL/GenBank/DDBJ databases">
        <title>Effective Description of Clostridium neonatale sp. nov. linked to necrotizing enterocolitis in neonates and a clarification of species assignable to the genus Clostridium (Prazmowski 1880) emend. Lawson and Rainey 2016.</title>
        <authorList>
            <person name="Bernard K."/>
            <person name="Burdz T."/>
            <person name="Wiebe D."/>
            <person name="Balcewich B."/>
            <person name="Alfa M."/>
            <person name="Bernier A.-M."/>
        </authorList>
    </citation>
    <scope>NUCLEOTIDE SEQUENCE [LARGE SCALE GENOMIC DNA]</scope>
    <source>
        <strain evidence="8 10">LCDC99A005</strain>
    </source>
</reference>
<reference evidence="9 11" key="2">
    <citation type="submission" date="2018-06" db="EMBL/GenBank/DDBJ databases">
        <authorList>
            <consortium name="IHU Genomes"/>
        </authorList>
    </citation>
    <scope>NUCLEOTIDE SEQUENCE [LARGE SCALE GENOMIC DNA]</scope>
    <source>
        <strain evidence="9 11">NEC25</strain>
    </source>
</reference>
<evidence type="ECO:0000259" key="5">
    <source>
        <dbReference type="PROSITE" id="PS51464"/>
    </source>
</evidence>
<dbReference type="OrthoDB" id="3684496at2"/>
<dbReference type="EMBL" id="CAMTCP010000222">
    <property type="protein sequence ID" value="CAI3594675.1"/>
    <property type="molecule type" value="Genomic_DNA"/>
</dbReference>
<dbReference type="InterPro" id="IPR001347">
    <property type="entry name" value="SIS_dom"/>
</dbReference>
<dbReference type="InterPro" id="IPR046348">
    <property type="entry name" value="SIS_dom_sf"/>
</dbReference>
<evidence type="ECO:0000256" key="2">
    <source>
        <dbReference type="ARBA" id="ARBA00023125"/>
    </source>
</evidence>
<dbReference type="InterPro" id="IPR047640">
    <property type="entry name" value="RpiR-like"/>
</dbReference>
<dbReference type="GeneID" id="68878921"/>
<dbReference type="GO" id="GO:1901135">
    <property type="term" value="P:carbohydrate derivative metabolic process"/>
    <property type="evidence" value="ECO:0007669"/>
    <property type="project" value="InterPro"/>
</dbReference>
<feature type="domain" description="HTH rpiR-type" evidence="4">
    <location>
        <begin position="1"/>
        <end position="77"/>
    </location>
</feature>
<reference evidence="7" key="4">
    <citation type="submission" date="2022-10" db="EMBL/GenBank/DDBJ databases">
        <authorList>
            <person name="Aires J."/>
            <person name="Mesa V."/>
        </authorList>
    </citation>
    <scope>NUCLEOTIDE SEQUENCE</scope>
    <source>
        <strain evidence="7">Clostridium neonatale JD116</strain>
    </source>
</reference>
<dbReference type="PROSITE" id="PS51071">
    <property type="entry name" value="HTH_RPIR"/>
    <property type="match status" value="1"/>
</dbReference>
<dbReference type="STRING" id="137838.GCA_001458595_03938"/>
<dbReference type="Proteomes" id="UP000789738">
    <property type="component" value="Unassembled WGS sequence"/>
</dbReference>
<dbReference type="InterPro" id="IPR009057">
    <property type="entry name" value="Homeodomain-like_sf"/>
</dbReference>
<dbReference type="EMBL" id="UWJD01000002">
    <property type="protein sequence ID" value="VCT85812.1"/>
    <property type="molecule type" value="Genomic_DNA"/>
</dbReference>
<evidence type="ECO:0000313" key="6">
    <source>
        <dbReference type="EMBL" id="CAG9704734.1"/>
    </source>
</evidence>
<dbReference type="GO" id="GO:0097367">
    <property type="term" value="F:carbohydrate derivative binding"/>
    <property type="evidence" value="ECO:0007669"/>
    <property type="project" value="InterPro"/>
</dbReference>
<name>A0A2A7MKS3_9CLOT</name>
<evidence type="ECO:0000256" key="3">
    <source>
        <dbReference type="ARBA" id="ARBA00023163"/>
    </source>
</evidence>
<reference evidence="6" key="3">
    <citation type="submission" date="2021-10" db="EMBL/GenBank/DDBJ databases">
        <authorList>
            <person name="Mesa V."/>
        </authorList>
    </citation>
    <scope>NUCLEOTIDE SEQUENCE</scope>
    <source>
        <strain evidence="6">CC3_PB</strain>
    </source>
</reference>
<evidence type="ECO:0000313" key="10">
    <source>
        <dbReference type="Proteomes" id="UP000220840"/>
    </source>
</evidence>
<dbReference type="PROSITE" id="PS51464">
    <property type="entry name" value="SIS"/>
    <property type="match status" value="1"/>
</dbReference>
<dbReference type="Gene3D" id="3.40.50.10490">
    <property type="entry name" value="Glucose-6-phosphate isomerase like protein, domain 1"/>
    <property type="match status" value="1"/>
</dbReference>
<evidence type="ECO:0000313" key="11">
    <source>
        <dbReference type="Proteomes" id="UP000431451"/>
    </source>
</evidence>
<evidence type="ECO:0000256" key="1">
    <source>
        <dbReference type="ARBA" id="ARBA00023015"/>
    </source>
</evidence>
<keyword evidence="10" id="KW-1185">Reference proteome</keyword>
<dbReference type="PANTHER" id="PTHR30514:SF10">
    <property type="entry name" value="MURR_RPIR FAMILY TRANSCRIPTIONAL REGULATOR"/>
    <property type="match status" value="1"/>
</dbReference>
<dbReference type="CDD" id="cd05013">
    <property type="entry name" value="SIS_RpiR"/>
    <property type="match status" value="1"/>
</dbReference>
<dbReference type="EMBL" id="CAKJVE010000004">
    <property type="protein sequence ID" value="CAG9704734.1"/>
    <property type="molecule type" value="Genomic_DNA"/>
</dbReference>
<dbReference type="InterPro" id="IPR000281">
    <property type="entry name" value="HTH_RpiR"/>
</dbReference>
<dbReference type="SUPFAM" id="SSF46689">
    <property type="entry name" value="Homeodomain-like"/>
    <property type="match status" value="1"/>
</dbReference>
<dbReference type="Proteomes" id="UP000220840">
    <property type="component" value="Unassembled WGS sequence"/>
</dbReference>
<dbReference type="PANTHER" id="PTHR30514">
    <property type="entry name" value="GLUCOKINASE"/>
    <property type="match status" value="1"/>
</dbReference>
<accession>A0A2A7MKS3</accession>
<evidence type="ECO:0000313" key="9">
    <source>
        <dbReference type="EMBL" id="VCT85812.1"/>
    </source>
</evidence>
<dbReference type="GO" id="GO:0003700">
    <property type="term" value="F:DNA-binding transcription factor activity"/>
    <property type="evidence" value="ECO:0007669"/>
    <property type="project" value="InterPro"/>
</dbReference>
<dbReference type="EMBL" id="PDCJ01000001">
    <property type="protein sequence ID" value="PEG32422.1"/>
    <property type="molecule type" value="Genomic_DNA"/>
</dbReference>
<dbReference type="InterPro" id="IPR036388">
    <property type="entry name" value="WH-like_DNA-bd_sf"/>
</dbReference>
<protein>
    <submittedName>
        <fullName evidence="9">HTH-type transcriptional regulator RpiR</fullName>
    </submittedName>
    <submittedName>
        <fullName evidence="8">MurR/RpiR family transcriptional regulator</fullName>
    </submittedName>
    <submittedName>
        <fullName evidence="6">Transcriptional regulator, SIS domain</fullName>
    </submittedName>
</protein>
<dbReference type="Pfam" id="PF01380">
    <property type="entry name" value="SIS"/>
    <property type="match status" value="1"/>
</dbReference>
<organism evidence="8 10">
    <name type="scientific">Clostridium neonatale</name>
    <dbReference type="NCBI Taxonomy" id="137838"/>
    <lineage>
        <taxon>Bacteria</taxon>
        <taxon>Bacillati</taxon>
        <taxon>Bacillota</taxon>
        <taxon>Clostridia</taxon>
        <taxon>Eubacteriales</taxon>
        <taxon>Clostridiaceae</taxon>
        <taxon>Clostridium</taxon>
    </lineage>
</organism>
<dbReference type="Proteomes" id="UP000431451">
    <property type="component" value="Unassembled WGS sequence"/>
</dbReference>
<feature type="domain" description="SIS" evidence="5">
    <location>
        <begin position="110"/>
        <end position="248"/>
    </location>
</feature>
<sequence>MSLLKKYQDNEEYMTKTEKFCFETLLKSKQITADITLQKIADYTSVSTTTIFRMIKNLGYDSFKDFRFDLIYAKRDKIPDGEKEKETLDYMEEKIFETISLLREINVDDIVNDILKARRVMVCGSGMNNYIGEILEVKLNLCNIDAKYRDDNWLMYLETSNLTSEDLVIILSKSGETKNLVDIVKNIKINGVTVVYIGEVGSSTIGRLADHKITVAKVSEEGIDMDTRLHVHLAVNFLTKRIIEKIQSTRNES</sequence>
<keyword evidence="1" id="KW-0805">Transcription regulation</keyword>